<keyword evidence="2" id="KW-0175">Coiled coil</keyword>
<dbReference type="InterPro" id="IPR019734">
    <property type="entry name" value="TPR_rpt"/>
</dbReference>
<feature type="repeat" description="TPR" evidence="1">
    <location>
        <begin position="322"/>
        <end position="355"/>
    </location>
</feature>
<dbReference type="SMART" id="SM00028">
    <property type="entry name" value="TPR"/>
    <property type="match status" value="5"/>
</dbReference>
<dbReference type="PROSITE" id="PS50005">
    <property type="entry name" value="TPR"/>
    <property type="match status" value="2"/>
</dbReference>
<dbReference type="Proteomes" id="UP000824246">
    <property type="component" value="Unassembled WGS sequence"/>
</dbReference>
<dbReference type="SUPFAM" id="SSF81901">
    <property type="entry name" value="HCP-like"/>
    <property type="match status" value="1"/>
</dbReference>
<evidence type="ECO:0000313" key="6">
    <source>
        <dbReference type="Proteomes" id="UP000824246"/>
    </source>
</evidence>
<dbReference type="Pfam" id="PF13181">
    <property type="entry name" value="TPR_8"/>
    <property type="match status" value="1"/>
</dbReference>
<gene>
    <name evidence="5" type="ORF">H9982_01975</name>
</gene>
<evidence type="ECO:0000256" key="3">
    <source>
        <dbReference type="SAM" id="MobiDB-lite"/>
    </source>
</evidence>
<sequence length="932" mass="108083">MEPRKIYRLAPLLIIAAGLLASCSNNKNTGWSRFYHSFTTRYNVYFNGIENYKEQLKVQQEKYEDNFTDILYLNPAEAYNNPKDPQPQGSFDRTIEKCQKAIQNHSIKSKPKRNQNKRNNADYKAFMKREEYNPFIHNAWMLMGKAQYQKGDFLSAAATFMYVSQHFTWLPKVVAEARLWQARSYIALDWIYEAEDVLYKANNDSLPPSLQGEFASVNADYLIHNKKYREAIPFLETAIKNEPNKQQRARMTFLLGQLYTLDKKPQEAYKAFRKVISMNPPYRTQFNARIKMSEVFSGSDIEKEVASLKKMTRRGVNKDYHDQIYYAIGNLYLSRQDTAQAIANYNTAVAKSTRNGIEKAVCQITLGNLLFGRREYVDAQPCYSEALPLLSEDYPDYKLLSKRSEVLDKLVVYAQNVELQDSLQTLAAMSEEERNACIQKIIDALIEQEKKEEEERRREEYLAQNEGISNLLGGNANQPTTNVLNTDGSWYFYNQTLINAGKSEFQKKWGSRKLEDDWRRRNKSGFSAADFAETGSIDYDDEEENDSTYNESELPEDSAAIAAENDPHQIEFYLKQIPLTPEELAVSNEIVAEGLYNMGIILKNDLEDYEAASETFDELERRFPDNPYRLDTYYNRYLMHMRNNETSQAETFRSKIRTTFPESEYAQALADPHYLDKLRNMGALQDSIYQQTYAAYLDNRNDIVHANYQYMQEHYPLSDIMHKFMFVNAMAYIGDKEFDKFKESVQELLSKYPQADVSDYAGNVLKGITQGRTVAGGNVRGMIWKTRLGNDSTAIANDSTATFTLAPNEPHYFLLVYATDSVSGNQLLFNVAKFDFSNFLVKDFDLEVMTFNEISILVVKGFNNFDELVHYRKVMTDDPEFVIPDGVRPVMISTHNFDLLLQGRTFEEYFDFFDNYYNPENDEEPYYPVGRR</sequence>
<evidence type="ECO:0000256" key="2">
    <source>
        <dbReference type="SAM" id="Coils"/>
    </source>
</evidence>
<proteinExistence type="predicted"/>
<evidence type="ECO:0000256" key="1">
    <source>
        <dbReference type="PROSITE-ProRule" id="PRU00339"/>
    </source>
</evidence>
<dbReference type="InterPro" id="IPR011990">
    <property type="entry name" value="TPR-like_helical_dom_sf"/>
</dbReference>
<protein>
    <submittedName>
        <fullName evidence="5">Tetratricopeptide repeat protein</fullName>
    </submittedName>
</protein>
<comment type="caution">
    <text evidence="5">The sequence shown here is derived from an EMBL/GenBank/DDBJ whole genome shotgun (WGS) entry which is preliminary data.</text>
</comment>
<keyword evidence="4" id="KW-0732">Signal</keyword>
<feature type="signal peptide" evidence="4">
    <location>
        <begin position="1"/>
        <end position="21"/>
    </location>
</feature>
<dbReference type="SUPFAM" id="SSF48452">
    <property type="entry name" value="TPR-like"/>
    <property type="match status" value="1"/>
</dbReference>
<dbReference type="EMBL" id="DXFB01000049">
    <property type="protein sequence ID" value="HIX44967.1"/>
    <property type="molecule type" value="Genomic_DNA"/>
</dbReference>
<dbReference type="Gene3D" id="1.25.40.10">
    <property type="entry name" value="Tetratricopeptide repeat domain"/>
    <property type="match status" value="4"/>
</dbReference>
<evidence type="ECO:0000313" key="5">
    <source>
        <dbReference type="EMBL" id="HIX44967.1"/>
    </source>
</evidence>
<feature type="coiled-coil region" evidence="2">
    <location>
        <begin position="444"/>
        <end position="471"/>
    </location>
</feature>
<feature type="chain" id="PRO_5039149771" evidence="4">
    <location>
        <begin position="22"/>
        <end position="932"/>
    </location>
</feature>
<keyword evidence="1" id="KW-0802">TPR repeat</keyword>
<organism evidence="5 6">
    <name type="scientific">Candidatus Barnesiella excrementipullorum</name>
    <dbReference type="NCBI Taxonomy" id="2838479"/>
    <lineage>
        <taxon>Bacteria</taxon>
        <taxon>Pseudomonadati</taxon>
        <taxon>Bacteroidota</taxon>
        <taxon>Bacteroidia</taxon>
        <taxon>Bacteroidales</taxon>
        <taxon>Barnesiellaceae</taxon>
        <taxon>Barnesiella</taxon>
    </lineage>
</organism>
<dbReference type="AlphaFoldDB" id="A0A9D1VQX4"/>
<reference evidence="5" key="1">
    <citation type="journal article" date="2021" name="PeerJ">
        <title>Extensive microbial diversity within the chicken gut microbiome revealed by metagenomics and culture.</title>
        <authorList>
            <person name="Gilroy R."/>
            <person name="Ravi A."/>
            <person name="Getino M."/>
            <person name="Pursley I."/>
            <person name="Horton D.L."/>
            <person name="Alikhan N.F."/>
            <person name="Baker D."/>
            <person name="Gharbi K."/>
            <person name="Hall N."/>
            <person name="Watson M."/>
            <person name="Adriaenssens E.M."/>
            <person name="Foster-Nyarko E."/>
            <person name="Jarju S."/>
            <person name="Secka A."/>
            <person name="Antonio M."/>
            <person name="Oren A."/>
            <person name="Chaudhuri R.R."/>
            <person name="La Ragione R."/>
            <person name="Hildebrand F."/>
            <person name="Pallen M.J."/>
        </authorList>
    </citation>
    <scope>NUCLEOTIDE SEQUENCE</scope>
    <source>
        <strain evidence="5">ChiHjej12B11-16260</strain>
    </source>
</reference>
<feature type="region of interest" description="Disordered" evidence="3">
    <location>
        <begin position="532"/>
        <end position="551"/>
    </location>
</feature>
<reference evidence="5" key="2">
    <citation type="submission" date="2021-04" db="EMBL/GenBank/DDBJ databases">
        <authorList>
            <person name="Gilroy R."/>
        </authorList>
    </citation>
    <scope>NUCLEOTIDE SEQUENCE</scope>
    <source>
        <strain evidence="5">ChiHjej12B11-16260</strain>
    </source>
</reference>
<feature type="repeat" description="TPR" evidence="1">
    <location>
        <begin position="249"/>
        <end position="282"/>
    </location>
</feature>
<accession>A0A9D1VQX4</accession>
<name>A0A9D1VQX4_9BACT</name>
<dbReference type="PROSITE" id="PS51257">
    <property type="entry name" value="PROKAR_LIPOPROTEIN"/>
    <property type="match status" value="1"/>
</dbReference>
<evidence type="ECO:0000256" key="4">
    <source>
        <dbReference type="SAM" id="SignalP"/>
    </source>
</evidence>
<dbReference type="Pfam" id="PF13432">
    <property type="entry name" value="TPR_16"/>
    <property type="match status" value="1"/>
</dbReference>